<reference evidence="2 3" key="1">
    <citation type="journal article" date="2011" name="Science">
        <title>The Selaginella genome identifies genetic changes associated with the evolution of vascular plants.</title>
        <authorList>
            <person name="Banks J.A."/>
            <person name="Nishiyama T."/>
            <person name="Hasebe M."/>
            <person name="Bowman J.L."/>
            <person name="Gribskov M."/>
            <person name="dePamphilis C."/>
            <person name="Albert V.A."/>
            <person name="Aono N."/>
            <person name="Aoyama T."/>
            <person name="Ambrose B.A."/>
            <person name="Ashton N.W."/>
            <person name="Axtell M.J."/>
            <person name="Barker E."/>
            <person name="Barker M.S."/>
            <person name="Bennetzen J.L."/>
            <person name="Bonawitz N.D."/>
            <person name="Chapple C."/>
            <person name="Cheng C."/>
            <person name="Correa L.G."/>
            <person name="Dacre M."/>
            <person name="DeBarry J."/>
            <person name="Dreyer I."/>
            <person name="Elias M."/>
            <person name="Engstrom E.M."/>
            <person name="Estelle M."/>
            <person name="Feng L."/>
            <person name="Finet C."/>
            <person name="Floyd S.K."/>
            <person name="Frommer W.B."/>
            <person name="Fujita T."/>
            <person name="Gramzow L."/>
            <person name="Gutensohn M."/>
            <person name="Harholt J."/>
            <person name="Hattori M."/>
            <person name="Heyl A."/>
            <person name="Hirai T."/>
            <person name="Hiwatashi Y."/>
            <person name="Ishikawa M."/>
            <person name="Iwata M."/>
            <person name="Karol K.G."/>
            <person name="Koehler B."/>
            <person name="Kolukisaoglu U."/>
            <person name="Kubo M."/>
            <person name="Kurata T."/>
            <person name="Lalonde S."/>
            <person name="Li K."/>
            <person name="Li Y."/>
            <person name="Litt A."/>
            <person name="Lyons E."/>
            <person name="Manning G."/>
            <person name="Maruyama T."/>
            <person name="Michael T.P."/>
            <person name="Mikami K."/>
            <person name="Miyazaki S."/>
            <person name="Morinaga S."/>
            <person name="Murata T."/>
            <person name="Mueller-Roeber B."/>
            <person name="Nelson D.R."/>
            <person name="Obara M."/>
            <person name="Oguri Y."/>
            <person name="Olmstead R.G."/>
            <person name="Onodera N."/>
            <person name="Petersen B.L."/>
            <person name="Pils B."/>
            <person name="Prigge M."/>
            <person name="Rensing S.A."/>
            <person name="Riano-Pachon D.M."/>
            <person name="Roberts A.W."/>
            <person name="Sato Y."/>
            <person name="Scheller H.V."/>
            <person name="Schulz B."/>
            <person name="Schulz C."/>
            <person name="Shakirov E.V."/>
            <person name="Shibagaki N."/>
            <person name="Shinohara N."/>
            <person name="Shippen D.E."/>
            <person name="Soerensen I."/>
            <person name="Sotooka R."/>
            <person name="Sugimoto N."/>
            <person name="Sugita M."/>
            <person name="Sumikawa N."/>
            <person name="Tanurdzic M."/>
            <person name="Theissen G."/>
            <person name="Ulvskov P."/>
            <person name="Wakazuki S."/>
            <person name="Weng J.K."/>
            <person name="Willats W.W."/>
            <person name="Wipf D."/>
            <person name="Wolf P.G."/>
            <person name="Yang L."/>
            <person name="Zimmer A.D."/>
            <person name="Zhu Q."/>
            <person name="Mitros T."/>
            <person name="Hellsten U."/>
            <person name="Loque D."/>
            <person name="Otillar R."/>
            <person name="Salamov A."/>
            <person name="Schmutz J."/>
            <person name="Shapiro H."/>
            <person name="Lindquist E."/>
            <person name="Lucas S."/>
            <person name="Rokhsar D."/>
            <person name="Grigoriev I.V."/>
        </authorList>
    </citation>
    <scope>NUCLEOTIDE SEQUENCE [LARGE SCALE GENOMIC DNA]</scope>
</reference>
<evidence type="ECO:0008006" key="4">
    <source>
        <dbReference type="Google" id="ProtNLM"/>
    </source>
</evidence>
<dbReference type="STRING" id="88036.D8QMV9"/>
<accession>D8QMV9</accession>
<protein>
    <recommendedName>
        <fullName evidence="4">SnoaL-like domain-containing protein</fullName>
    </recommendedName>
</protein>
<dbReference type="FunCoup" id="D8QMV9">
    <property type="interactions" value="174"/>
</dbReference>
<dbReference type="KEGG" id="smo:SELMODRAFT_73443"/>
<name>D8QMV9_SELML</name>
<dbReference type="PANTHER" id="PTHR33703:SF1">
    <property type="entry name" value="WOUND-INDUCED PROTEIN 1"/>
    <property type="match status" value="1"/>
</dbReference>
<evidence type="ECO:0000313" key="2">
    <source>
        <dbReference type="EMBL" id="EFJ37996.1"/>
    </source>
</evidence>
<dbReference type="OrthoDB" id="1922476at2759"/>
<proteinExistence type="predicted"/>
<sequence>MSQSSASPIERNLGKDLASEQEGYAVLRNLYRAVSQGDVEIVKALVAADIEWWFHGPRAEQHLMRMLTGADRLGSIAFSPSRVCLVQDKFLAEGFLDASKSCWVHVFTIKSGKVVELREYFNTSVTVTGAGFFTRDDPLWESELTLTSMPGLIVAV</sequence>
<organism evidence="3">
    <name type="scientific">Selaginella moellendorffii</name>
    <name type="common">Spikemoss</name>
    <dbReference type="NCBI Taxonomy" id="88036"/>
    <lineage>
        <taxon>Eukaryota</taxon>
        <taxon>Viridiplantae</taxon>
        <taxon>Streptophyta</taxon>
        <taxon>Embryophyta</taxon>
        <taxon>Tracheophyta</taxon>
        <taxon>Lycopodiopsida</taxon>
        <taxon>Selaginellales</taxon>
        <taxon>Selaginellaceae</taxon>
        <taxon>Selaginella</taxon>
    </lineage>
</organism>
<dbReference type="HOGENOM" id="CLU_081111_2_0_1"/>
<dbReference type="InterPro" id="IPR032710">
    <property type="entry name" value="NTF2-like_dom_sf"/>
</dbReference>
<dbReference type="InParanoid" id="D8QMV9"/>
<dbReference type="AlphaFoldDB" id="D8QMV9"/>
<dbReference type="Pfam" id="PF07107">
    <property type="entry name" value="WI12"/>
    <property type="match status" value="1"/>
</dbReference>
<dbReference type="EMBL" id="GL377573">
    <property type="protein sequence ID" value="EFJ31862.1"/>
    <property type="molecule type" value="Genomic_DNA"/>
</dbReference>
<keyword evidence="3" id="KW-1185">Reference proteome</keyword>
<evidence type="ECO:0000313" key="1">
    <source>
        <dbReference type="EMBL" id="EFJ31862.1"/>
    </source>
</evidence>
<dbReference type="OMA" id="ITNFREY"/>
<dbReference type="PANTHER" id="PTHR33703">
    <property type="entry name" value="OS07G0691300 PROTEIN"/>
    <property type="match status" value="1"/>
</dbReference>
<evidence type="ECO:0000313" key="3">
    <source>
        <dbReference type="Proteomes" id="UP000001514"/>
    </source>
</evidence>
<dbReference type="KEGG" id="smo:SELMODRAFT_87660"/>
<gene>
    <name evidence="2" type="ORF">SELMODRAFT_73443</name>
    <name evidence="1" type="ORF">SELMODRAFT_87660</name>
</gene>
<dbReference type="EMBL" id="GL377565">
    <property type="protein sequence ID" value="EFJ37996.1"/>
    <property type="molecule type" value="Genomic_DNA"/>
</dbReference>
<dbReference type="Gramene" id="EFJ37996">
    <property type="protein sequence ID" value="EFJ37996"/>
    <property type="gene ID" value="SELMODRAFT_73443"/>
</dbReference>
<dbReference type="Proteomes" id="UP000001514">
    <property type="component" value="Unassembled WGS sequence"/>
</dbReference>
<dbReference type="Gramene" id="EFJ31862">
    <property type="protein sequence ID" value="EFJ31862"/>
    <property type="gene ID" value="SELMODRAFT_87660"/>
</dbReference>
<dbReference type="eggNOG" id="ENOG502RZX8">
    <property type="taxonomic scope" value="Eukaryota"/>
</dbReference>
<dbReference type="SUPFAM" id="SSF54427">
    <property type="entry name" value="NTF2-like"/>
    <property type="match status" value="1"/>
</dbReference>
<dbReference type="InterPro" id="IPR009798">
    <property type="entry name" value="Wun1-like"/>
</dbReference>
<dbReference type="Gene3D" id="3.10.450.50">
    <property type="match status" value="1"/>
</dbReference>